<comment type="caution">
    <text evidence="1">The sequence shown here is derived from an EMBL/GenBank/DDBJ whole genome shotgun (WGS) entry which is preliminary data.</text>
</comment>
<evidence type="ECO:0000313" key="1">
    <source>
        <dbReference type="EMBL" id="GLW58990.1"/>
    </source>
</evidence>
<dbReference type="AlphaFoldDB" id="A0A9W6PPP8"/>
<proteinExistence type="predicted"/>
<name>A0A9W6PPP8_9ACTN</name>
<evidence type="ECO:0000313" key="2">
    <source>
        <dbReference type="Proteomes" id="UP001165143"/>
    </source>
</evidence>
<sequence length="141" mass="15734">MSLPPNWGWLDGIPDEWEPPEELLTPSNSIENNLAIKILSSELVGAEISEWTGRFVVEQSLVLAWLHQAKQGDAEMAMRLSGEALEQTRLVFEAWKPLETLLSPQSASPEGRKEVRQQAARLVDTLRRSVDALRAMRGATS</sequence>
<dbReference type="Proteomes" id="UP001165143">
    <property type="component" value="Unassembled WGS sequence"/>
</dbReference>
<protein>
    <submittedName>
        <fullName evidence="1">Uncharacterized protein</fullName>
    </submittedName>
</protein>
<accession>A0A9W6PPP8</accession>
<organism evidence="1 2">
    <name type="scientific">Kitasatospora phosalacinea</name>
    <dbReference type="NCBI Taxonomy" id="2065"/>
    <lineage>
        <taxon>Bacteria</taxon>
        <taxon>Bacillati</taxon>
        <taxon>Actinomycetota</taxon>
        <taxon>Actinomycetes</taxon>
        <taxon>Kitasatosporales</taxon>
        <taxon>Streptomycetaceae</taxon>
        <taxon>Kitasatospora</taxon>
    </lineage>
</organism>
<dbReference type="EMBL" id="BSRX01000065">
    <property type="protein sequence ID" value="GLW58990.1"/>
    <property type="molecule type" value="Genomic_DNA"/>
</dbReference>
<reference evidence="1" key="1">
    <citation type="submission" date="2023-02" db="EMBL/GenBank/DDBJ databases">
        <title>Kitasatospora phosalacinea NBRC 14362.</title>
        <authorList>
            <person name="Ichikawa N."/>
            <person name="Sato H."/>
            <person name="Tonouchi N."/>
        </authorList>
    </citation>
    <scope>NUCLEOTIDE SEQUENCE</scope>
    <source>
        <strain evidence="1">NBRC 14362</strain>
    </source>
</reference>
<gene>
    <name evidence="1" type="ORF">Kpho01_70000</name>
</gene>